<dbReference type="EMBL" id="FAOZ01000006">
    <property type="protein sequence ID" value="CUU56046.1"/>
    <property type="molecule type" value="Genomic_DNA"/>
</dbReference>
<sequence>MGLFDESLLEAARAELARTEEVTARIRREGAAVRHQASDRGKLLTVTASGDGEITAISFRGDGYRDLAPAELADLLVKTIEQARTGARSIALAGLQDLMLDLPSPIGRLGEVDTSEELVEELLGMFTRNMPDSGAAPVADRNGHWS</sequence>
<dbReference type="InterPro" id="IPR004401">
    <property type="entry name" value="YbaB/EbfC"/>
</dbReference>
<proteinExistence type="predicted"/>
<keyword evidence="1" id="KW-0238">DNA-binding</keyword>
<evidence type="ECO:0000313" key="2">
    <source>
        <dbReference type="Proteomes" id="UP000198802"/>
    </source>
</evidence>
<dbReference type="AlphaFoldDB" id="A0A0S4QLR1"/>
<dbReference type="Pfam" id="PF02575">
    <property type="entry name" value="YbaB_DNA_bd"/>
    <property type="match status" value="1"/>
</dbReference>
<dbReference type="Proteomes" id="UP000198802">
    <property type="component" value="Unassembled WGS sequence"/>
</dbReference>
<name>A0A0S4QLR1_9ACTN</name>
<gene>
    <name evidence="1" type="ORF">Ga0074812_106301</name>
</gene>
<dbReference type="RefSeq" id="WP_091275490.1">
    <property type="nucleotide sequence ID" value="NZ_FAOZ01000006.1"/>
</dbReference>
<dbReference type="InterPro" id="IPR036894">
    <property type="entry name" value="YbaB-like_sf"/>
</dbReference>
<dbReference type="Gene3D" id="3.30.1310.10">
    <property type="entry name" value="Nucleoid-associated protein YbaB-like domain"/>
    <property type="match status" value="1"/>
</dbReference>
<keyword evidence="2" id="KW-1185">Reference proteome</keyword>
<organism evidence="1 2">
    <name type="scientific">Parafrankia irregularis</name>
    <dbReference type="NCBI Taxonomy" id="795642"/>
    <lineage>
        <taxon>Bacteria</taxon>
        <taxon>Bacillati</taxon>
        <taxon>Actinomycetota</taxon>
        <taxon>Actinomycetes</taxon>
        <taxon>Frankiales</taxon>
        <taxon>Frankiaceae</taxon>
        <taxon>Parafrankia</taxon>
    </lineage>
</organism>
<evidence type="ECO:0000313" key="1">
    <source>
        <dbReference type="EMBL" id="CUU56046.1"/>
    </source>
</evidence>
<protein>
    <submittedName>
        <fullName evidence="1">YbaB/EbfC DNA-binding family protein</fullName>
    </submittedName>
</protein>
<accession>A0A0S4QLR1</accession>
<dbReference type="GO" id="GO:0003677">
    <property type="term" value="F:DNA binding"/>
    <property type="evidence" value="ECO:0007669"/>
    <property type="project" value="UniProtKB-KW"/>
</dbReference>
<reference evidence="2" key="1">
    <citation type="submission" date="2015-11" db="EMBL/GenBank/DDBJ databases">
        <authorList>
            <person name="Varghese N."/>
        </authorList>
    </citation>
    <scope>NUCLEOTIDE SEQUENCE [LARGE SCALE GENOMIC DNA]</scope>
    <source>
        <strain evidence="2">DSM 45899</strain>
    </source>
</reference>